<accession>A0A158QMN4</accession>
<keyword evidence="2" id="KW-1185">Reference proteome</keyword>
<evidence type="ECO:0000313" key="1">
    <source>
        <dbReference type="EMBL" id="VDO35953.1"/>
    </source>
</evidence>
<dbReference type="AlphaFoldDB" id="A0A158QMN4"/>
<reference evidence="1 2" key="2">
    <citation type="submission" date="2018-11" db="EMBL/GenBank/DDBJ databases">
        <authorList>
            <consortium name="Pathogen Informatics"/>
        </authorList>
    </citation>
    <scope>NUCLEOTIDE SEQUENCE [LARGE SCALE GENOMIC DNA]</scope>
    <source>
        <strain evidence="1 2">MHpl1</strain>
    </source>
</reference>
<reference evidence="3" key="1">
    <citation type="submission" date="2016-04" db="UniProtKB">
        <authorList>
            <consortium name="WormBaseParasite"/>
        </authorList>
    </citation>
    <scope>IDENTIFICATION</scope>
</reference>
<proteinExistence type="predicted"/>
<dbReference type="Proteomes" id="UP000268014">
    <property type="component" value="Unassembled WGS sequence"/>
</dbReference>
<name>A0A158QMN4_HAEPC</name>
<dbReference type="OrthoDB" id="5875777at2759"/>
<dbReference type="WBParaSite" id="HPLM_0000885501-mRNA-1">
    <property type="protein sequence ID" value="HPLM_0000885501-mRNA-1"/>
    <property type="gene ID" value="HPLM_0000885501"/>
</dbReference>
<gene>
    <name evidence="1" type="ORF">HPLM_LOCUS8847</name>
</gene>
<sequence>MKEMKGSGYETGATDLSTVFLESKKRDMLDFIIKFTVPHNVGPSTHVRGMLARLLYRSGCRHLSRKRVTPIPRAEYEEQAREYWYQALLTLGPDEKQDRIVAQLIQKLCYFGGGGFHDQILADISSIKSVFAEIRTSQYVTYVWGHFLRISLLL</sequence>
<dbReference type="EMBL" id="UZAF01016941">
    <property type="protein sequence ID" value="VDO35953.1"/>
    <property type="molecule type" value="Genomic_DNA"/>
</dbReference>
<organism evidence="3">
    <name type="scientific">Haemonchus placei</name>
    <name type="common">Barber's pole worm</name>
    <dbReference type="NCBI Taxonomy" id="6290"/>
    <lineage>
        <taxon>Eukaryota</taxon>
        <taxon>Metazoa</taxon>
        <taxon>Ecdysozoa</taxon>
        <taxon>Nematoda</taxon>
        <taxon>Chromadorea</taxon>
        <taxon>Rhabditida</taxon>
        <taxon>Rhabditina</taxon>
        <taxon>Rhabditomorpha</taxon>
        <taxon>Strongyloidea</taxon>
        <taxon>Trichostrongylidae</taxon>
        <taxon>Haemonchus</taxon>
    </lineage>
</organism>
<evidence type="ECO:0000313" key="2">
    <source>
        <dbReference type="Proteomes" id="UP000268014"/>
    </source>
</evidence>
<protein>
    <submittedName>
        <fullName evidence="3">TBCD</fullName>
    </submittedName>
</protein>
<evidence type="ECO:0000313" key="3">
    <source>
        <dbReference type="WBParaSite" id="HPLM_0000885501-mRNA-1"/>
    </source>
</evidence>